<accession>A0A445DS93</accession>
<keyword evidence="2" id="KW-1185">Reference proteome</keyword>
<name>A0A445DS93_ARAHY</name>
<dbReference type="Proteomes" id="UP000289738">
    <property type="component" value="Chromosome A03"/>
</dbReference>
<proteinExistence type="predicted"/>
<reference evidence="1 2" key="1">
    <citation type="submission" date="2019-01" db="EMBL/GenBank/DDBJ databases">
        <title>Sequencing of cultivated peanut Arachis hypogaea provides insights into genome evolution and oil improvement.</title>
        <authorList>
            <person name="Chen X."/>
        </authorList>
    </citation>
    <scope>NUCLEOTIDE SEQUENCE [LARGE SCALE GENOMIC DNA]</scope>
    <source>
        <strain evidence="2">cv. Fuhuasheng</strain>
        <tissue evidence="1">Leaves</tissue>
    </source>
</reference>
<evidence type="ECO:0000313" key="2">
    <source>
        <dbReference type="Proteomes" id="UP000289738"/>
    </source>
</evidence>
<organism evidence="1 2">
    <name type="scientific">Arachis hypogaea</name>
    <name type="common">Peanut</name>
    <dbReference type="NCBI Taxonomy" id="3818"/>
    <lineage>
        <taxon>Eukaryota</taxon>
        <taxon>Viridiplantae</taxon>
        <taxon>Streptophyta</taxon>
        <taxon>Embryophyta</taxon>
        <taxon>Tracheophyta</taxon>
        <taxon>Spermatophyta</taxon>
        <taxon>Magnoliopsida</taxon>
        <taxon>eudicotyledons</taxon>
        <taxon>Gunneridae</taxon>
        <taxon>Pentapetalae</taxon>
        <taxon>rosids</taxon>
        <taxon>fabids</taxon>
        <taxon>Fabales</taxon>
        <taxon>Fabaceae</taxon>
        <taxon>Papilionoideae</taxon>
        <taxon>50 kb inversion clade</taxon>
        <taxon>dalbergioids sensu lato</taxon>
        <taxon>Dalbergieae</taxon>
        <taxon>Pterocarpus clade</taxon>
        <taxon>Arachis</taxon>
    </lineage>
</organism>
<dbReference type="AlphaFoldDB" id="A0A445DS93"/>
<comment type="caution">
    <text evidence="1">The sequence shown here is derived from an EMBL/GenBank/DDBJ whole genome shotgun (WGS) entry which is preliminary data.</text>
</comment>
<protein>
    <submittedName>
        <fullName evidence="1">Uncharacterized protein</fullName>
    </submittedName>
</protein>
<sequence length="84" mass="10332">MPLNIDDWRCYDKEEKNKLLKIVRKLLECFVEEVFYPIRCEEFGMYLGQYKIKDILLKNRPERIPRDQWIGLVSYWFSDKAKIL</sequence>
<gene>
    <name evidence="1" type="ORF">Ahy_A03g011994</name>
</gene>
<evidence type="ECO:0000313" key="1">
    <source>
        <dbReference type="EMBL" id="RYR66052.1"/>
    </source>
</evidence>
<dbReference type="EMBL" id="SDMP01000003">
    <property type="protein sequence ID" value="RYR66052.1"/>
    <property type="molecule type" value="Genomic_DNA"/>
</dbReference>